<dbReference type="EMBL" id="JAHQIW010006726">
    <property type="protein sequence ID" value="KAJ1370077.1"/>
    <property type="molecule type" value="Genomic_DNA"/>
</dbReference>
<reference evidence="1" key="1">
    <citation type="submission" date="2021-06" db="EMBL/GenBank/DDBJ databases">
        <title>Parelaphostrongylus tenuis whole genome reference sequence.</title>
        <authorList>
            <person name="Garwood T.J."/>
            <person name="Larsen P.A."/>
            <person name="Fountain-Jones N.M."/>
            <person name="Garbe J.R."/>
            <person name="Macchietto M.G."/>
            <person name="Kania S.A."/>
            <person name="Gerhold R.W."/>
            <person name="Richards J.E."/>
            <person name="Wolf T.M."/>
        </authorList>
    </citation>
    <scope>NUCLEOTIDE SEQUENCE</scope>
    <source>
        <strain evidence="1">MNPRO001-30</strain>
        <tissue evidence="1">Meninges</tissue>
    </source>
</reference>
<accession>A0AAD5R5J9</accession>
<protein>
    <submittedName>
        <fullName evidence="1">Uncharacterized protein</fullName>
    </submittedName>
</protein>
<evidence type="ECO:0000313" key="1">
    <source>
        <dbReference type="EMBL" id="KAJ1370077.1"/>
    </source>
</evidence>
<keyword evidence="2" id="KW-1185">Reference proteome</keyword>
<sequence>MAPPSPAVASSPCCRLACDAGIGKKVADLVPYYEVSQLNFWCHLVLICRAAMEDGRVPFVMRPVPLDADTPPQNSQMQLDYPLPPLFMSLGSLVEIAFPEAFHEPMIYYNYRPPNVVSALPSNQTNIS</sequence>
<proteinExistence type="predicted"/>
<evidence type="ECO:0000313" key="2">
    <source>
        <dbReference type="Proteomes" id="UP001196413"/>
    </source>
</evidence>
<name>A0AAD5R5J9_PARTN</name>
<comment type="caution">
    <text evidence="1">The sequence shown here is derived from an EMBL/GenBank/DDBJ whole genome shotgun (WGS) entry which is preliminary data.</text>
</comment>
<dbReference type="AlphaFoldDB" id="A0AAD5R5J9"/>
<organism evidence="1 2">
    <name type="scientific">Parelaphostrongylus tenuis</name>
    <name type="common">Meningeal worm</name>
    <dbReference type="NCBI Taxonomy" id="148309"/>
    <lineage>
        <taxon>Eukaryota</taxon>
        <taxon>Metazoa</taxon>
        <taxon>Ecdysozoa</taxon>
        <taxon>Nematoda</taxon>
        <taxon>Chromadorea</taxon>
        <taxon>Rhabditida</taxon>
        <taxon>Rhabditina</taxon>
        <taxon>Rhabditomorpha</taxon>
        <taxon>Strongyloidea</taxon>
        <taxon>Metastrongylidae</taxon>
        <taxon>Parelaphostrongylus</taxon>
    </lineage>
</organism>
<dbReference type="Proteomes" id="UP001196413">
    <property type="component" value="Unassembled WGS sequence"/>
</dbReference>
<gene>
    <name evidence="1" type="ORF">KIN20_031724</name>
</gene>